<dbReference type="Proteomes" id="UP000799777">
    <property type="component" value="Unassembled WGS sequence"/>
</dbReference>
<proteinExistence type="predicted"/>
<protein>
    <submittedName>
        <fullName evidence="1">Uncharacterized protein</fullName>
    </submittedName>
</protein>
<evidence type="ECO:0000313" key="1">
    <source>
        <dbReference type="EMBL" id="KAF2032584.1"/>
    </source>
</evidence>
<keyword evidence="2" id="KW-1185">Reference proteome</keyword>
<dbReference type="EMBL" id="ML978172">
    <property type="protein sequence ID" value="KAF2032584.1"/>
    <property type="molecule type" value="Genomic_DNA"/>
</dbReference>
<evidence type="ECO:0000313" key="2">
    <source>
        <dbReference type="Proteomes" id="UP000799777"/>
    </source>
</evidence>
<name>A0A9P4HE57_9PLEO</name>
<organism evidence="1 2">
    <name type="scientific">Setomelanomma holmii</name>
    <dbReference type="NCBI Taxonomy" id="210430"/>
    <lineage>
        <taxon>Eukaryota</taxon>
        <taxon>Fungi</taxon>
        <taxon>Dikarya</taxon>
        <taxon>Ascomycota</taxon>
        <taxon>Pezizomycotina</taxon>
        <taxon>Dothideomycetes</taxon>
        <taxon>Pleosporomycetidae</taxon>
        <taxon>Pleosporales</taxon>
        <taxon>Pleosporineae</taxon>
        <taxon>Phaeosphaeriaceae</taxon>
        <taxon>Setomelanomma</taxon>
    </lineage>
</organism>
<reference evidence="1" key="1">
    <citation type="journal article" date="2020" name="Stud. Mycol.">
        <title>101 Dothideomycetes genomes: a test case for predicting lifestyles and emergence of pathogens.</title>
        <authorList>
            <person name="Haridas S."/>
            <person name="Albert R."/>
            <person name="Binder M."/>
            <person name="Bloem J."/>
            <person name="Labutti K."/>
            <person name="Salamov A."/>
            <person name="Andreopoulos B."/>
            <person name="Baker S."/>
            <person name="Barry K."/>
            <person name="Bills G."/>
            <person name="Bluhm B."/>
            <person name="Cannon C."/>
            <person name="Castanera R."/>
            <person name="Culley D."/>
            <person name="Daum C."/>
            <person name="Ezra D."/>
            <person name="Gonzalez J."/>
            <person name="Henrissat B."/>
            <person name="Kuo A."/>
            <person name="Liang C."/>
            <person name="Lipzen A."/>
            <person name="Lutzoni F."/>
            <person name="Magnuson J."/>
            <person name="Mondo S."/>
            <person name="Nolan M."/>
            <person name="Ohm R."/>
            <person name="Pangilinan J."/>
            <person name="Park H.-J."/>
            <person name="Ramirez L."/>
            <person name="Alfaro M."/>
            <person name="Sun H."/>
            <person name="Tritt A."/>
            <person name="Yoshinaga Y."/>
            <person name="Zwiers L.-H."/>
            <person name="Turgeon B."/>
            <person name="Goodwin S."/>
            <person name="Spatafora J."/>
            <person name="Crous P."/>
            <person name="Grigoriev I."/>
        </authorList>
    </citation>
    <scope>NUCLEOTIDE SEQUENCE</scope>
    <source>
        <strain evidence="1">CBS 110217</strain>
    </source>
</reference>
<comment type="caution">
    <text evidence="1">The sequence shown here is derived from an EMBL/GenBank/DDBJ whole genome shotgun (WGS) entry which is preliminary data.</text>
</comment>
<dbReference type="OrthoDB" id="3775012at2759"/>
<dbReference type="AlphaFoldDB" id="A0A9P4HE57"/>
<sequence>MNAQDQTQMFASIKLMKELKSLILAETDAIYSPQRPVHLDPPICYEYSTVISKSLTLTGYIYSARLIIYTANHSEWKLLMTNRCLCESPVDALADLLEAMYERGGEVQGEMNEGDWYAG</sequence>
<gene>
    <name evidence="1" type="ORF">EK21DRAFT_109970</name>
</gene>
<accession>A0A9P4HE57</accession>